<dbReference type="OrthoDB" id="2296600at2759"/>
<accession>A0A8H7RP83</accession>
<dbReference type="EMBL" id="JAEPRB010000696">
    <property type="protein sequence ID" value="KAG2213283.1"/>
    <property type="molecule type" value="Genomic_DNA"/>
</dbReference>
<sequence length="156" mass="17636">MGGLNDFQVLAELQPVEITPPSTIPIKYNKEVEAASHGKYWGNSKNIKYYHEKQAKEKKKGSMEITAFFSPVPAPTPSVNSQQDELSSFEEEVLKNTYYSMTIKKVYEKLTLITSPIMNAKEDAERAMQDYELRKHIGVHTYFKEIIGGKGAIEAS</sequence>
<evidence type="ECO:0000313" key="1">
    <source>
        <dbReference type="EMBL" id="KAG2213283.1"/>
    </source>
</evidence>
<protein>
    <submittedName>
        <fullName evidence="1">Uncharacterized protein</fullName>
    </submittedName>
</protein>
<name>A0A8H7RP83_9FUNG</name>
<proteinExistence type="predicted"/>
<reference evidence="1 2" key="1">
    <citation type="submission" date="2020-12" db="EMBL/GenBank/DDBJ databases">
        <title>Metabolic potential, ecology and presence of endohyphal bacteria is reflected in genomic diversity of Mucoromycotina.</title>
        <authorList>
            <person name="Muszewska A."/>
            <person name="Okrasinska A."/>
            <person name="Steczkiewicz K."/>
            <person name="Drgas O."/>
            <person name="Orlowska M."/>
            <person name="Perlinska-Lenart U."/>
            <person name="Aleksandrzak-Piekarczyk T."/>
            <person name="Szatraj K."/>
            <person name="Zielenkiewicz U."/>
            <person name="Pilsyk S."/>
            <person name="Malc E."/>
            <person name="Mieczkowski P."/>
            <person name="Kruszewska J.S."/>
            <person name="Biernat P."/>
            <person name="Pawlowska J."/>
        </authorList>
    </citation>
    <scope>NUCLEOTIDE SEQUENCE [LARGE SCALE GENOMIC DNA]</scope>
    <source>
        <strain evidence="1 2">CBS 142.35</strain>
    </source>
</reference>
<comment type="caution">
    <text evidence="1">The sequence shown here is derived from an EMBL/GenBank/DDBJ whole genome shotgun (WGS) entry which is preliminary data.</text>
</comment>
<dbReference type="Proteomes" id="UP000646827">
    <property type="component" value="Unassembled WGS sequence"/>
</dbReference>
<evidence type="ECO:0000313" key="2">
    <source>
        <dbReference type="Proteomes" id="UP000646827"/>
    </source>
</evidence>
<organism evidence="1 2">
    <name type="scientific">Circinella minor</name>
    <dbReference type="NCBI Taxonomy" id="1195481"/>
    <lineage>
        <taxon>Eukaryota</taxon>
        <taxon>Fungi</taxon>
        <taxon>Fungi incertae sedis</taxon>
        <taxon>Mucoromycota</taxon>
        <taxon>Mucoromycotina</taxon>
        <taxon>Mucoromycetes</taxon>
        <taxon>Mucorales</taxon>
        <taxon>Lichtheimiaceae</taxon>
        <taxon>Circinella</taxon>
    </lineage>
</organism>
<dbReference type="AlphaFoldDB" id="A0A8H7RP83"/>
<keyword evidence="2" id="KW-1185">Reference proteome</keyword>
<gene>
    <name evidence="1" type="ORF">INT45_008737</name>
</gene>